<feature type="domain" description="Recombinase" evidence="1">
    <location>
        <begin position="233"/>
        <end position="358"/>
    </location>
</feature>
<dbReference type="PROSITE" id="PS51737">
    <property type="entry name" value="RECOMBINASE_DNA_BIND"/>
    <property type="match status" value="1"/>
</dbReference>
<dbReference type="InterPro" id="IPR038109">
    <property type="entry name" value="DNA_bind_recomb_sf"/>
</dbReference>
<protein>
    <recommendedName>
        <fullName evidence="1">Recombinase domain-containing protein</fullName>
    </recommendedName>
</protein>
<name>A0ABP6S689_9ACTN</name>
<accession>A0ABP6S689</accession>
<evidence type="ECO:0000313" key="2">
    <source>
        <dbReference type="EMBL" id="GAA3368497.1"/>
    </source>
</evidence>
<evidence type="ECO:0000313" key="3">
    <source>
        <dbReference type="Proteomes" id="UP001499990"/>
    </source>
</evidence>
<gene>
    <name evidence="2" type="ORF">GCM10020367_07070</name>
</gene>
<dbReference type="SMART" id="SM00857">
    <property type="entry name" value="Resolvase"/>
    <property type="match status" value="1"/>
</dbReference>
<keyword evidence="3" id="KW-1185">Reference proteome</keyword>
<dbReference type="Proteomes" id="UP001499990">
    <property type="component" value="Unassembled WGS sequence"/>
</dbReference>
<dbReference type="Pfam" id="PF00239">
    <property type="entry name" value="Resolvase"/>
    <property type="match status" value="1"/>
</dbReference>
<dbReference type="PANTHER" id="PTHR30461:SF23">
    <property type="entry name" value="DNA RECOMBINASE-RELATED"/>
    <property type="match status" value="1"/>
</dbReference>
<dbReference type="EMBL" id="BAAAYL010000001">
    <property type="protein sequence ID" value="GAA3368497.1"/>
    <property type="molecule type" value="Genomic_DNA"/>
</dbReference>
<comment type="caution">
    <text evidence="2">The sequence shown here is derived from an EMBL/GenBank/DDBJ whole genome shotgun (WGS) entry which is preliminary data.</text>
</comment>
<evidence type="ECO:0000259" key="1">
    <source>
        <dbReference type="PROSITE" id="PS51737"/>
    </source>
</evidence>
<dbReference type="Gene3D" id="3.40.50.1390">
    <property type="entry name" value="Resolvase, N-terminal catalytic domain"/>
    <property type="match status" value="1"/>
</dbReference>
<proteinExistence type="predicted"/>
<dbReference type="Pfam" id="PF07508">
    <property type="entry name" value="Recombinase"/>
    <property type="match status" value="1"/>
</dbReference>
<dbReference type="SUPFAM" id="SSF53041">
    <property type="entry name" value="Resolvase-like"/>
    <property type="match status" value="1"/>
</dbReference>
<dbReference type="InterPro" id="IPR006119">
    <property type="entry name" value="Resolv_N"/>
</dbReference>
<reference evidence="3" key="1">
    <citation type="journal article" date="2019" name="Int. J. Syst. Evol. Microbiol.">
        <title>The Global Catalogue of Microorganisms (GCM) 10K type strain sequencing project: providing services to taxonomists for standard genome sequencing and annotation.</title>
        <authorList>
            <consortium name="The Broad Institute Genomics Platform"/>
            <consortium name="The Broad Institute Genome Sequencing Center for Infectious Disease"/>
            <person name="Wu L."/>
            <person name="Ma J."/>
        </authorList>
    </citation>
    <scope>NUCLEOTIDE SEQUENCE [LARGE SCALE GENOMIC DNA]</scope>
    <source>
        <strain evidence="3">JCM 9651</strain>
    </source>
</reference>
<dbReference type="InterPro" id="IPR050639">
    <property type="entry name" value="SSR_resolvase"/>
</dbReference>
<organism evidence="2 3">
    <name type="scientific">Streptomyces sannanensis</name>
    <dbReference type="NCBI Taxonomy" id="285536"/>
    <lineage>
        <taxon>Bacteria</taxon>
        <taxon>Bacillati</taxon>
        <taxon>Actinomycetota</taxon>
        <taxon>Actinomycetes</taxon>
        <taxon>Kitasatosporales</taxon>
        <taxon>Streptomycetaceae</taxon>
        <taxon>Streptomyces</taxon>
    </lineage>
</organism>
<dbReference type="Gene3D" id="3.90.1750.20">
    <property type="entry name" value="Putative Large Serine Recombinase, Chain B, Domain 2"/>
    <property type="match status" value="1"/>
</dbReference>
<dbReference type="InterPro" id="IPR036162">
    <property type="entry name" value="Resolvase-like_N_sf"/>
</dbReference>
<sequence>MAGKNTDRSHKVYRSRWVAHLYTLCATWDPPSMEQHGEDPSSLIDIFCRKSKGRASKGKREISISAQESRGRLIADRLGLTVRHVWREVGSASRFSTRKLRNEQDAALAALERRETGALWVFRLDRWDRRGAGAILRIIEPEDGKPRRLLFDNGDPDNPGIGLDSSNPHDRKELIRRAEDAREETEILSERVRNTKTHQRANGEWVNHSAPYGLKVVLVEKEDEDGDTIVERKLALDETPADDSTSPKRTKAEVAFDITYALPVNKGFSDRATAEHLNDREIPSPSGGTWAHATVRDMIRNPAYAGWQTTGRQDGKSRRILYRDAAGNRVSVMHGPALLTDDQQQEAQAARQGEAGIGVPKDGRTHTTRASHLLTGILKCAGCGGSMSFSGNSYMCWKPKAGKPCPAPAVAATKSLEEFVHWRWWVRLTNAEPDDDLVVAVADRWAERVQPQATEDSRAAMEALNIAEKRLARVWADRKAGHYDGPSEQYFRADLKEVTDTVNEAKQALESSTARRGVDIGFLMDPESCEGAWEAADKPLRRALLHLAIDSVTVTKAPYRGAPFKGLERTRFKWADGAED</sequence>
<dbReference type="InterPro" id="IPR025827">
    <property type="entry name" value="Zn_ribbon_recom_dom"/>
</dbReference>
<dbReference type="Pfam" id="PF13408">
    <property type="entry name" value="Zn_ribbon_recom"/>
    <property type="match status" value="1"/>
</dbReference>
<dbReference type="PANTHER" id="PTHR30461">
    <property type="entry name" value="DNA-INVERTASE FROM LAMBDOID PROPHAGE"/>
    <property type="match status" value="1"/>
</dbReference>
<dbReference type="InterPro" id="IPR011109">
    <property type="entry name" value="DNA_bind_recombinase_dom"/>
</dbReference>